<dbReference type="SUPFAM" id="SSF53098">
    <property type="entry name" value="Ribonuclease H-like"/>
    <property type="match status" value="1"/>
</dbReference>
<dbReference type="GO" id="GO:0005634">
    <property type="term" value="C:nucleus"/>
    <property type="evidence" value="ECO:0007669"/>
    <property type="project" value="UniProtKB-ARBA"/>
</dbReference>
<dbReference type="OrthoDB" id="5592268at2759"/>
<proteinExistence type="predicted"/>
<gene>
    <name evidence="2" type="primary">PARPA_03916.1 scaffold 10463</name>
</gene>
<dbReference type="AlphaFoldDB" id="A0A0B7MYQ6"/>
<feature type="domain" description="Integrase catalytic" evidence="1">
    <location>
        <begin position="26"/>
        <end position="189"/>
    </location>
</feature>
<evidence type="ECO:0000259" key="1">
    <source>
        <dbReference type="PROSITE" id="PS50994"/>
    </source>
</evidence>
<sequence>MSYTDKTYLDTTACILYSNVPERLLYLNVPVQHLFEQYAIGFVGPFPVSKQGNKYILVAVEMFSRWPLARAVVAAEANKVASFLYEEIFCVFGPFIHLLSDNGTHFDAQIIDTFLALMQVNHKFTSGYRPQCNGMVEKLNGTLTRASQKLSVNDAGTWDVHLPSVIWAYCTKVHNTLKILPYQMPFGQDPSFQNPIMALGNELGWQRYAKLVIGRDIVQELRQFQGRQGEGRTFVYVQTWRSRRTLETPKIL</sequence>
<dbReference type="PANTHER" id="PTHR37984:SF5">
    <property type="entry name" value="PROTEIN NYNRIN-LIKE"/>
    <property type="match status" value="1"/>
</dbReference>
<dbReference type="GO" id="GO:0015074">
    <property type="term" value="P:DNA integration"/>
    <property type="evidence" value="ECO:0007669"/>
    <property type="project" value="InterPro"/>
</dbReference>
<keyword evidence="3" id="KW-1185">Reference proteome</keyword>
<name>A0A0B7MYQ6_9FUNG</name>
<evidence type="ECO:0000313" key="2">
    <source>
        <dbReference type="EMBL" id="CEP10262.1"/>
    </source>
</evidence>
<protein>
    <recommendedName>
        <fullName evidence="1">Integrase catalytic domain-containing protein</fullName>
    </recommendedName>
</protein>
<reference evidence="2 3" key="1">
    <citation type="submission" date="2014-09" db="EMBL/GenBank/DDBJ databases">
        <authorList>
            <person name="Ellenberger Sabrina"/>
        </authorList>
    </citation>
    <scope>NUCLEOTIDE SEQUENCE [LARGE SCALE GENOMIC DNA]</scope>
    <source>
        <strain evidence="2 3">CBS 412.66</strain>
    </source>
</reference>
<accession>A0A0B7MYQ6</accession>
<dbReference type="EMBL" id="LN723598">
    <property type="protein sequence ID" value="CEP10262.1"/>
    <property type="molecule type" value="Genomic_DNA"/>
</dbReference>
<dbReference type="InterPro" id="IPR050951">
    <property type="entry name" value="Retrovirus_Pol_polyprotein"/>
</dbReference>
<dbReference type="Pfam" id="PF00665">
    <property type="entry name" value="rve"/>
    <property type="match status" value="1"/>
</dbReference>
<dbReference type="GO" id="GO:0003676">
    <property type="term" value="F:nucleic acid binding"/>
    <property type="evidence" value="ECO:0007669"/>
    <property type="project" value="InterPro"/>
</dbReference>
<dbReference type="InterPro" id="IPR001584">
    <property type="entry name" value="Integrase_cat-core"/>
</dbReference>
<dbReference type="Gene3D" id="3.30.420.10">
    <property type="entry name" value="Ribonuclease H-like superfamily/Ribonuclease H"/>
    <property type="match status" value="1"/>
</dbReference>
<dbReference type="PROSITE" id="PS50994">
    <property type="entry name" value="INTEGRASE"/>
    <property type="match status" value="1"/>
</dbReference>
<evidence type="ECO:0000313" key="3">
    <source>
        <dbReference type="Proteomes" id="UP000054107"/>
    </source>
</evidence>
<dbReference type="PANTHER" id="PTHR37984">
    <property type="entry name" value="PROTEIN CBG26694"/>
    <property type="match status" value="1"/>
</dbReference>
<organism evidence="2 3">
    <name type="scientific">Parasitella parasitica</name>
    <dbReference type="NCBI Taxonomy" id="35722"/>
    <lineage>
        <taxon>Eukaryota</taxon>
        <taxon>Fungi</taxon>
        <taxon>Fungi incertae sedis</taxon>
        <taxon>Mucoromycota</taxon>
        <taxon>Mucoromycotina</taxon>
        <taxon>Mucoromycetes</taxon>
        <taxon>Mucorales</taxon>
        <taxon>Mucorineae</taxon>
        <taxon>Mucoraceae</taxon>
        <taxon>Parasitella</taxon>
    </lineage>
</organism>
<dbReference type="InterPro" id="IPR012337">
    <property type="entry name" value="RNaseH-like_sf"/>
</dbReference>
<dbReference type="InterPro" id="IPR036397">
    <property type="entry name" value="RNaseH_sf"/>
</dbReference>
<dbReference type="Proteomes" id="UP000054107">
    <property type="component" value="Unassembled WGS sequence"/>
</dbReference>
<dbReference type="STRING" id="35722.A0A0B7MYQ6"/>